<protein>
    <submittedName>
        <fullName evidence="1">Uncharacterized protein</fullName>
    </submittedName>
</protein>
<comment type="caution">
    <text evidence="1">The sequence shown here is derived from an EMBL/GenBank/DDBJ whole genome shotgun (WGS) entry which is preliminary data.</text>
</comment>
<organism evidence="1 2">
    <name type="scientific">Leptospira borgpetersenii serovar Javanica str. UI 09931</name>
    <dbReference type="NCBI Taxonomy" id="1049767"/>
    <lineage>
        <taxon>Bacteria</taxon>
        <taxon>Pseudomonadati</taxon>
        <taxon>Spirochaetota</taxon>
        <taxon>Spirochaetia</taxon>
        <taxon>Leptospirales</taxon>
        <taxon>Leptospiraceae</taxon>
        <taxon>Leptospira</taxon>
    </lineage>
</organism>
<sequence>MKETVFQKLNEIFENLNSGPVEMIRSSKIKNTDSYQRPPLVELMVDKQIPFLPM</sequence>
<evidence type="ECO:0000313" key="1">
    <source>
        <dbReference type="EMBL" id="EPG58387.1"/>
    </source>
</evidence>
<gene>
    <name evidence="1" type="ORF">LEP1GSC103_3122</name>
</gene>
<accession>A0AAV3JCF5</accession>
<dbReference type="EMBL" id="AHNP02000007">
    <property type="protein sequence ID" value="EPG58387.1"/>
    <property type="molecule type" value="Genomic_DNA"/>
</dbReference>
<reference evidence="1 2" key="1">
    <citation type="submission" date="2013-04" db="EMBL/GenBank/DDBJ databases">
        <authorList>
            <person name="Harkins D.M."/>
            <person name="Durkin A.S."/>
            <person name="Brinkac L.M."/>
            <person name="Haft D.H."/>
            <person name="Selengut J.D."/>
            <person name="Sanka R."/>
            <person name="DePew J."/>
            <person name="Purushe J."/>
            <person name="Chanthongthip A."/>
            <person name="Lattana O."/>
            <person name="Phetsouvanh R."/>
            <person name="Newton P.N."/>
            <person name="Vinetz J.M."/>
            <person name="Sutton G.G."/>
            <person name="Nierman W.C."/>
            <person name="Fouts D.E."/>
        </authorList>
    </citation>
    <scope>NUCLEOTIDE SEQUENCE [LARGE SCALE GENOMIC DNA]</scope>
    <source>
        <strain evidence="1 2">UI 09931</strain>
    </source>
</reference>
<dbReference type="Proteomes" id="UP000014570">
    <property type="component" value="Unassembled WGS sequence"/>
</dbReference>
<proteinExistence type="predicted"/>
<name>A0AAV3JCF5_LEPBO</name>
<dbReference type="AlphaFoldDB" id="A0AAV3JCF5"/>
<evidence type="ECO:0000313" key="2">
    <source>
        <dbReference type="Proteomes" id="UP000014570"/>
    </source>
</evidence>